<dbReference type="SUPFAM" id="SSF109755">
    <property type="entry name" value="PhoU-like"/>
    <property type="match status" value="1"/>
</dbReference>
<sequence length="228" mass="26473">MLQKDKALQDIEDSFKEYCDLMMKQLSELENITQKGDNNISDGEIKNIKTTEKKLNKFEVKISEQIISTIVLHQPVASELRRLMACYRIVINMERIGDLIENVIYYIRKIEDSKLYEELSDVIYNMVTSSTSMVEKSLLSFINDDRDSAIWTIKNDEILDEMNKKLMKKGIKKTKLQNEARDILLNLINFKTVISKIERIGDHAGHIAEASIFAQEGKDIRHQKLNED</sequence>
<dbReference type="RefSeq" id="WP_301192094.1">
    <property type="nucleotide sequence ID" value="NZ_JAPDPJ010000056.1"/>
</dbReference>
<dbReference type="Gene3D" id="1.20.58.220">
    <property type="entry name" value="Phosphate transport system protein phou homolog 2, domain 2"/>
    <property type="match status" value="1"/>
</dbReference>
<feature type="domain" description="PhoU" evidence="2">
    <location>
        <begin position="43"/>
        <end position="104"/>
    </location>
</feature>
<feature type="domain" description="PhoU" evidence="2">
    <location>
        <begin position="125"/>
        <end position="210"/>
    </location>
</feature>
<organism evidence="3 4">
    <name type="scientific">Plebeiibacterium sediminum</name>
    <dbReference type="NCBI Taxonomy" id="2992112"/>
    <lineage>
        <taxon>Bacteria</taxon>
        <taxon>Pseudomonadati</taxon>
        <taxon>Bacteroidota</taxon>
        <taxon>Bacteroidia</taxon>
        <taxon>Marinilabiliales</taxon>
        <taxon>Marinilabiliaceae</taxon>
        <taxon>Plebeiibacterium</taxon>
    </lineage>
</organism>
<evidence type="ECO:0000259" key="2">
    <source>
        <dbReference type="Pfam" id="PF01895"/>
    </source>
</evidence>
<dbReference type="EMBL" id="JAPDPJ010000056">
    <property type="protein sequence ID" value="MCW3788536.1"/>
    <property type="molecule type" value="Genomic_DNA"/>
</dbReference>
<dbReference type="GO" id="GO:0030643">
    <property type="term" value="P:intracellular phosphate ion homeostasis"/>
    <property type="evidence" value="ECO:0007669"/>
    <property type="project" value="InterPro"/>
</dbReference>
<evidence type="ECO:0000256" key="1">
    <source>
        <dbReference type="ARBA" id="ARBA00008107"/>
    </source>
</evidence>
<dbReference type="InterPro" id="IPR026022">
    <property type="entry name" value="PhoU_dom"/>
</dbReference>
<accession>A0AAE3SGP0</accession>
<comment type="caution">
    <text evidence="3">The sequence shown here is derived from an EMBL/GenBank/DDBJ whole genome shotgun (WGS) entry which is preliminary data.</text>
</comment>
<gene>
    <name evidence="3" type="ORF">OM075_18860</name>
</gene>
<dbReference type="InterPro" id="IPR038078">
    <property type="entry name" value="PhoU-like_sf"/>
</dbReference>
<dbReference type="PANTHER" id="PTHR42930:SF3">
    <property type="entry name" value="PHOSPHATE-SPECIFIC TRANSPORT SYSTEM ACCESSORY PROTEIN PHOU"/>
    <property type="match status" value="1"/>
</dbReference>
<dbReference type="Proteomes" id="UP001209229">
    <property type="component" value="Unassembled WGS sequence"/>
</dbReference>
<protein>
    <recommendedName>
        <fullName evidence="2">PhoU domain-containing protein</fullName>
    </recommendedName>
</protein>
<keyword evidence="4" id="KW-1185">Reference proteome</keyword>
<reference evidence="3" key="1">
    <citation type="submission" date="2022-10" db="EMBL/GenBank/DDBJ databases">
        <authorList>
            <person name="Yu W.X."/>
        </authorList>
    </citation>
    <scope>NUCLEOTIDE SEQUENCE</scope>
    <source>
        <strain evidence="3">AAT</strain>
    </source>
</reference>
<evidence type="ECO:0000313" key="4">
    <source>
        <dbReference type="Proteomes" id="UP001209229"/>
    </source>
</evidence>
<dbReference type="AlphaFoldDB" id="A0AAE3SGP0"/>
<proteinExistence type="inferred from homology"/>
<dbReference type="PANTHER" id="PTHR42930">
    <property type="entry name" value="PHOSPHATE-SPECIFIC TRANSPORT SYSTEM ACCESSORY PROTEIN PHOU"/>
    <property type="match status" value="1"/>
</dbReference>
<comment type="similarity">
    <text evidence="1">Belongs to the PhoU family.</text>
</comment>
<evidence type="ECO:0000313" key="3">
    <source>
        <dbReference type="EMBL" id="MCW3788536.1"/>
    </source>
</evidence>
<dbReference type="GO" id="GO:0045936">
    <property type="term" value="P:negative regulation of phosphate metabolic process"/>
    <property type="evidence" value="ECO:0007669"/>
    <property type="project" value="InterPro"/>
</dbReference>
<dbReference type="Pfam" id="PF01895">
    <property type="entry name" value="PhoU"/>
    <property type="match status" value="2"/>
</dbReference>
<dbReference type="InterPro" id="IPR028366">
    <property type="entry name" value="PhoU"/>
</dbReference>
<name>A0AAE3SGP0_9BACT</name>